<dbReference type="Proteomes" id="UP001589894">
    <property type="component" value="Unassembled WGS sequence"/>
</dbReference>
<evidence type="ECO:0000313" key="5">
    <source>
        <dbReference type="EMBL" id="MFC0566828.1"/>
    </source>
</evidence>
<dbReference type="InterPro" id="IPR019533">
    <property type="entry name" value="Peptidase_S26"/>
</dbReference>
<evidence type="ECO:0000256" key="2">
    <source>
        <dbReference type="ARBA" id="ARBA00009370"/>
    </source>
</evidence>
<proteinExistence type="inferred from homology"/>
<organism evidence="5 6">
    <name type="scientific">Plantactinospora siamensis</name>
    <dbReference type="NCBI Taxonomy" id="555372"/>
    <lineage>
        <taxon>Bacteria</taxon>
        <taxon>Bacillati</taxon>
        <taxon>Actinomycetota</taxon>
        <taxon>Actinomycetes</taxon>
        <taxon>Micromonosporales</taxon>
        <taxon>Micromonosporaceae</taxon>
        <taxon>Plantactinospora</taxon>
    </lineage>
</organism>
<protein>
    <submittedName>
        <fullName evidence="5">S26 family signal peptidase</fullName>
    </submittedName>
</protein>
<dbReference type="SUPFAM" id="SSF51306">
    <property type="entry name" value="LexA/Signal peptidase"/>
    <property type="match status" value="1"/>
</dbReference>
<gene>
    <name evidence="5" type="ORF">ACFFHU_22155</name>
</gene>
<comment type="caution">
    <text evidence="5">The sequence shown here is derived from an EMBL/GenBank/DDBJ whole genome shotgun (WGS) entry which is preliminary data.</text>
</comment>
<evidence type="ECO:0000256" key="3">
    <source>
        <dbReference type="SAM" id="MobiDB-lite"/>
    </source>
</evidence>
<dbReference type="Gene3D" id="2.10.109.10">
    <property type="entry name" value="Umud Fragment, subunit A"/>
    <property type="match status" value="1"/>
</dbReference>
<comment type="similarity">
    <text evidence="2">Belongs to the peptidase S26 family.</text>
</comment>
<comment type="subcellular location">
    <subcellularLocation>
        <location evidence="1">Cell membrane</location>
        <topology evidence="1">Single-pass type II membrane protein</topology>
    </subcellularLocation>
</comment>
<feature type="region of interest" description="Disordered" evidence="3">
    <location>
        <begin position="71"/>
        <end position="108"/>
    </location>
</feature>
<reference evidence="5 6" key="1">
    <citation type="submission" date="2024-09" db="EMBL/GenBank/DDBJ databases">
        <authorList>
            <person name="Sun Q."/>
            <person name="Mori K."/>
        </authorList>
    </citation>
    <scope>NUCLEOTIDE SEQUENCE [LARGE SCALE GENOMIC DNA]</scope>
    <source>
        <strain evidence="5 6">TBRC 2205</strain>
    </source>
</reference>
<dbReference type="RefSeq" id="WP_377341808.1">
    <property type="nucleotide sequence ID" value="NZ_JBHLUE010000017.1"/>
</dbReference>
<dbReference type="InterPro" id="IPR000223">
    <property type="entry name" value="Pept_S26A_signal_pept_1"/>
</dbReference>
<dbReference type="EMBL" id="JBHLUE010000017">
    <property type="protein sequence ID" value="MFC0566828.1"/>
    <property type="molecule type" value="Genomic_DNA"/>
</dbReference>
<dbReference type="PANTHER" id="PTHR43390">
    <property type="entry name" value="SIGNAL PEPTIDASE I"/>
    <property type="match status" value="1"/>
</dbReference>
<dbReference type="InterPro" id="IPR036286">
    <property type="entry name" value="LexA/Signal_pep-like_sf"/>
</dbReference>
<name>A0ABV6P3H7_9ACTN</name>
<dbReference type="PRINTS" id="PR00727">
    <property type="entry name" value="LEADERPTASE"/>
</dbReference>
<keyword evidence="6" id="KW-1185">Reference proteome</keyword>
<feature type="compositionally biased region" description="Low complexity" evidence="3">
    <location>
        <begin position="82"/>
        <end position="93"/>
    </location>
</feature>
<evidence type="ECO:0000313" key="6">
    <source>
        <dbReference type="Proteomes" id="UP001589894"/>
    </source>
</evidence>
<dbReference type="PANTHER" id="PTHR43390:SF1">
    <property type="entry name" value="CHLOROPLAST PROCESSING PEPTIDASE"/>
    <property type="match status" value="1"/>
</dbReference>
<feature type="domain" description="Peptidase S26" evidence="4">
    <location>
        <begin position="7"/>
        <end position="127"/>
    </location>
</feature>
<dbReference type="CDD" id="cd06530">
    <property type="entry name" value="S26_SPase_I"/>
    <property type="match status" value="1"/>
</dbReference>
<sequence>MRIWLIVAAVVVAAAAAGLGWLRRHLVRVSVVGRSMEPTLRAGDRVLARRVPLTAVRPGDVVVVRAPARMAGPAGPGGPGGDAAPAAAVGPGRPARRGGSGPDPAQRPARGLLIKRAYAVPGDPVPVDRVPALRGGADRVPAGSLVVLGDNPPFSYDSRECGYIPAADVIGVVIRPRLPGP</sequence>
<accession>A0ABV6P3H7</accession>
<dbReference type="Pfam" id="PF10502">
    <property type="entry name" value="Peptidase_S26"/>
    <property type="match status" value="2"/>
</dbReference>
<evidence type="ECO:0000256" key="1">
    <source>
        <dbReference type="ARBA" id="ARBA00004401"/>
    </source>
</evidence>
<evidence type="ECO:0000259" key="4">
    <source>
        <dbReference type="Pfam" id="PF10502"/>
    </source>
</evidence>
<feature type="domain" description="Peptidase S26" evidence="4">
    <location>
        <begin position="137"/>
        <end position="173"/>
    </location>
</feature>